<dbReference type="PROSITE" id="PS01032">
    <property type="entry name" value="PPM_1"/>
    <property type="match status" value="1"/>
</dbReference>
<comment type="cofactor">
    <cofactor evidence="2">
        <name>Mg(2+)</name>
        <dbReference type="ChEBI" id="CHEBI:18420"/>
    </cofactor>
</comment>
<dbReference type="GO" id="GO:0046872">
    <property type="term" value="F:metal ion binding"/>
    <property type="evidence" value="ECO:0007669"/>
    <property type="project" value="UniProtKB-KW"/>
</dbReference>
<evidence type="ECO:0000256" key="6">
    <source>
        <dbReference type="ARBA" id="ARBA00022842"/>
    </source>
</evidence>
<dbReference type="InterPro" id="IPR000222">
    <property type="entry name" value="PP2C_BS"/>
</dbReference>
<name>A0AAE0LCZ7_9CHLO</name>
<feature type="compositionally biased region" description="Low complexity" evidence="10">
    <location>
        <begin position="59"/>
        <end position="68"/>
    </location>
</feature>
<dbReference type="PROSITE" id="PS51746">
    <property type="entry name" value="PPM_2"/>
    <property type="match status" value="1"/>
</dbReference>
<evidence type="ECO:0000259" key="11">
    <source>
        <dbReference type="PROSITE" id="PS51746"/>
    </source>
</evidence>
<keyword evidence="7 9" id="KW-0904">Protein phosphatase</keyword>
<feature type="domain" description="PPM-type phosphatase" evidence="11">
    <location>
        <begin position="75"/>
        <end position="376"/>
    </location>
</feature>
<evidence type="ECO:0000256" key="2">
    <source>
        <dbReference type="ARBA" id="ARBA00001946"/>
    </source>
</evidence>
<evidence type="ECO:0000256" key="5">
    <source>
        <dbReference type="ARBA" id="ARBA00022801"/>
    </source>
</evidence>
<dbReference type="Gene3D" id="3.60.40.10">
    <property type="entry name" value="PPM-type phosphatase domain"/>
    <property type="match status" value="1"/>
</dbReference>
<evidence type="ECO:0000256" key="8">
    <source>
        <dbReference type="ARBA" id="ARBA00023211"/>
    </source>
</evidence>
<evidence type="ECO:0000256" key="10">
    <source>
        <dbReference type="SAM" id="MobiDB-lite"/>
    </source>
</evidence>
<feature type="compositionally biased region" description="Polar residues" evidence="10">
    <location>
        <begin position="38"/>
        <end position="48"/>
    </location>
</feature>
<dbReference type="Proteomes" id="UP001190700">
    <property type="component" value="Unassembled WGS sequence"/>
</dbReference>
<evidence type="ECO:0000256" key="4">
    <source>
        <dbReference type="ARBA" id="ARBA00022723"/>
    </source>
</evidence>
<dbReference type="CDD" id="cd00143">
    <property type="entry name" value="PP2Cc"/>
    <property type="match status" value="1"/>
</dbReference>
<keyword evidence="8" id="KW-0464">Manganese</keyword>
<dbReference type="SMART" id="SM00332">
    <property type="entry name" value="PP2Cc"/>
    <property type="match status" value="1"/>
</dbReference>
<evidence type="ECO:0000313" key="12">
    <source>
        <dbReference type="EMBL" id="KAK3280234.1"/>
    </source>
</evidence>
<dbReference type="SUPFAM" id="SSF81606">
    <property type="entry name" value="PP2C-like"/>
    <property type="match status" value="1"/>
</dbReference>
<keyword evidence="5 9" id="KW-0378">Hydrolase</keyword>
<dbReference type="Pfam" id="PF00481">
    <property type="entry name" value="PP2C"/>
    <property type="match status" value="1"/>
</dbReference>
<dbReference type="AlphaFoldDB" id="A0AAE0LCZ7"/>
<dbReference type="InterPro" id="IPR015655">
    <property type="entry name" value="PP2C"/>
</dbReference>
<evidence type="ECO:0000256" key="1">
    <source>
        <dbReference type="ARBA" id="ARBA00001936"/>
    </source>
</evidence>
<dbReference type="PANTHER" id="PTHR47992">
    <property type="entry name" value="PROTEIN PHOSPHATASE"/>
    <property type="match status" value="1"/>
</dbReference>
<protein>
    <recommendedName>
        <fullName evidence="3">protein-serine/threonine phosphatase</fullName>
        <ecNumber evidence="3">3.1.3.16</ecNumber>
    </recommendedName>
</protein>
<organism evidence="12 13">
    <name type="scientific">Cymbomonas tetramitiformis</name>
    <dbReference type="NCBI Taxonomy" id="36881"/>
    <lineage>
        <taxon>Eukaryota</taxon>
        <taxon>Viridiplantae</taxon>
        <taxon>Chlorophyta</taxon>
        <taxon>Pyramimonadophyceae</taxon>
        <taxon>Pyramimonadales</taxon>
        <taxon>Pyramimonadaceae</taxon>
        <taxon>Cymbomonas</taxon>
    </lineage>
</organism>
<comment type="cofactor">
    <cofactor evidence="1">
        <name>Mn(2+)</name>
        <dbReference type="ChEBI" id="CHEBI:29035"/>
    </cofactor>
</comment>
<evidence type="ECO:0000256" key="9">
    <source>
        <dbReference type="RuleBase" id="RU003465"/>
    </source>
</evidence>
<keyword evidence="13" id="KW-1185">Reference proteome</keyword>
<comment type="similarity">
    <text evidence="9">Belongs to the PP2C family.</text>
</comment>
<proteinExistence type="inferred from homology"/>
<dbReference type="InterPro" id="IPR036457">
    <property type="entry name" value="PPM-type-like_dom_sf"/>
</dbReference>
<gene>
    <name evidence="12" type="ORF">CYMTET_11918</name>
</gene>
<dbReference type="EC" id="3.1.3.16" evidence="3"/>
<comment type="caution">
    <text evidence="12">The sequence shown here is derived from an EMBL/GenBank/DDBJ whole genome shotgun (WGS) entry which is preliminary data.</text>
</comment>
<keyword evidence="4" id="KW-0479">Metal-binding</keyword>
<keyword evidence="6" id="KW-0460">Magnesium</keyword>
<accession>A0AAE0LCZ7</accession>
<feature type="region of interest" description="Disordered" evidence="10">
    <location>
        <begin position="1"/>
        <end position="68"/>
    </location>
</feature>
<reference evidence="12 13" key="1">
    <citation type="journal article" date="2015" name="Genome Biol. Evol.">
        <title>Comparative Genomics of a Bacterivorous Green Alga Reveals Evolutionary Causalities and Consequences of Phago-Mixotrophic Mode of Nutrition.</title>
        <authorList>
            <person name="Burns J.A."/>
            <person name="Paasch A."/>
            <person name="Narechania A."/>
            <person name="Kim E."/>
        </authorList>
    </citation>
    <scope>NUCLEOTIDE SEQUENCE [LARGE SCALE GENOMIC DNA]</scope>
    <source>
        <strain evidence="12 13">PLY_AMNH</strain>
    </source>
</reference>
<evidence type="ECO:0000313" key="13">
    <source>
        <dbReference type="Proteomes" id="UP001190700"/>
    </source>
</evidence>
<evidence type="ECO:0000256" key="3">
    <source>
        <dbReference type="ARBA" id="ARBA00013081"/>
    </source>
</evidence>
<evidence type="ECO:0000256" key="7">
    <source>
        <dbReference type="ARBA" id="ARBA00022912"/>
    </source>
</evidence>
<dbReference type="EMBL" id="LGRX02004475">
    <property type="protein sequence ID" value="KAK3280234.1"/>
    <property type="molecule type" value="Genomic_DNA"/>
</dbReference>
<dbReference type="GO" id="GO:0004722">
    <property type="term" value="F:protein serine/threonine phosphatase activity"/>
    <property type="evidence" value="ECO:0007669"/>
    <property type="project" value="UniProtKB-EC"/>
</dbReference>
<dbReference type="InterPro" id="IPR001932">
    <property type="entry name" value="PPM-type_phosphatase-like_dom"/>
</dbReference>
<sequence length="427" mass="46925">MGNKLCCGGERPETDEFDDVVTSPPSKNTNDPKRKRASITSVPGAQTDASDEQETGHKGSVSSPPGGNNSALNYSYECAVMPGFDPEDEEESKECQDSGLILETLASMENMALAAVFDGHGQNGRKASQWVRTHLPKFVHKQITAGATYEAALAYGCCEAEKGLMKQSFNVKLSGTTATICLLEANKLHCSWVGDSRAVMAQRTSEGKLEVVDLSIDHKPEDPEERKRIERKGGIVKIVPGDDTETYRVFDKIAVEMGQWRPGLAMARSVGDTSATDIGCIPVPTYAVFDLTPKDEFVIIASDGLWEVFTSQQSIEWAEDYMKSHREADDELPGHGKNPKYLTCSEAMAQEAQKRWVVVYNKEIMVDDCTVLFCWLDKNTSAEEGAEGPTTPKKKNVRRATVMIDQSDMDHAARVARVNKKIADEAK</sequence>